<comment type="subcellular location">
    <subcellularLocation>
        <location evidence="2">Cytoplasm</location>
    </subcellularLocation>
</comment>
<dbReference type="PANTHER" id="PTHR37300:SF1">
    <property type="entry name" value="UPF0291 PROTEIN YNZC"/>
    <property type="match status" value="1"/>
</dbReference>
<dbReference type="PANTHER" id="PTHR37300">
    <property type="entry name" value="UPF0291 PROTEIN CBO2609/CLC_2481"/>
    <property type="match status" value="1"/>
</dbReference>
<sequence>MMENKYLKRINQLVRKSKADGLSAAEQQEQKQLRQAYIKEFRKGLRQQIEQTQVFDKQGHEITPKKVRHIQRKKGWRQD</sequence>
<dbReference type="Pfam" id="PF05979">
    <property type="entry name" value="DUF896"/>
    <property type="match status" value="1"/>
</dbReference>
<keyword evidence="4" id="KW-1185">Reference proteome</keyword>
<dbReference type="PATRIC" id="fig|1423796.3.peg.1146"/>
<dbReference type="HAMAP" id="MF_01103">
    <property type="entry name" value="UPF0291"/>
    <property type="match status" value="1"/>
</dbReference>
<reference evidence="3 4" key="1">
    <citation type="journal article" date="2015" name="Genome Announc.">
        <title>Expanding the biotechnology potential of lactobacilli through comparative genomics of 213 strains and associated genera.</title>
        <authorList>
            <person name="Sun Z."/>
            <person name="Harris H.M."/>
            <person name="McCann A."/>
            <person name="Guo C."/>
            <person name="Argimon S."/>
            <person name="Zhang W."/>
            <person name="Yang X."/>
            <person name="Jeffery I.B."/>
            <person name="Cooney J.C."/>
            <person name="Kagawa T.F."/>
            <person name="Liu W."/>
            <person name="Song Y."/>
            <person name="Salvetti E."/>
            <person name="Wrobel A."/>
            <person name="Rasinkangas P."/>
            <person name="Parkhill J."/>
            <person name="Rea M.C."/>
            <person name="O'Sullivan O."/>
            <person name="Ritari J."/>
            <person name="Douillard F.P."/>
            <person name="Paul Ross R."/>
            <person name="Yang R."/>
            <person name="Briner A.E."/>
            <person name="Felis G.E."/>
            <person name="de Vos W.M."/>
            <person name="Barrangou R."/>
            <person name="Klaenhammer T.R."/>
            <person name="Caufield P.W."/>
            <person name="Cui Y."/>
            <person name="Zhang H."/>
            <person name="O'Toole P.W."/>
        </authorList>
    </citation>
    <scope>NUCLEOTIDE SEQUENCE [LARGE SCALE GENOMIC DNA]</scope>
    <source>
        <strain evidence="3 4">DSM 20253</strain>
    </source>
</reference>
<dbReference type="RefSeq" id="WP_057872907.1">
    <property type="nucleotide sequence ID" value="NZ_AYYI01000003.1"/>
</dbReference>
<dbReference type="Gene3D" id="1.10.287.540">
    <property type="entry name" value="Helix hairpin bin"/>
    <property type="match status" value="1"/>
</dbReference>
<dbReference type="SUPFAM" id="SSF158221">
    <property type="entry name" value="YnzC-like"/>
    <property type="match status" value="1"/>
</dbReference>
<dbReference type="STRING" id="1423796.FC24_GL001122"/>
<keyword evidence="1 2" id="KW-0963">Cytoplasm</keyword>
<protein>
    <recommendedName>
        <fullName evidence="2">UPF0291 protein FC24_GL001122</fullName>
    </recommendedName>
</protein>
<name>A0A0R2D981_9LACO</name>
<comment type="caution">
    <text evidence="3">The sequence shown here is derived from an EMBL/GenBank/DDBJ whole genome shotgun (WGS) entry which is preliminary data.</text>
</comment>
<organism evidence="3 4">
    <name type="scientific">Loigolactobacillus rennini DSM 20253</name>
    <dbReference type="NCBI Taxonomy" id="1423796"/>
    <lineage>
        <taxon>Bacteria</taxon>
        <taxon>Bacillati</taxon>
        <taxon>Bacillota</taxon>
        <taxon>Bacilli</taxon>
        <taxon>Lactobacillales</taxon>
        <taxon>Lactobacillaceae</taxon>
        <taxon>Loigolactobacillus</taxon>
    </lineage>
</organism>
<dbReference type="InterPro" id="IPR009242">
    <property type="entry name" value="DUF896"/>
</dbReference>
<evidence type="ECO:0000313" key="3">
    <source>
        <dbReference type="EMBL" id="KRN00134.1"/>
    </source>
</evidence>
<gene>
    <name evidence="3" type="ORF">FC24_GL001122</name>
</gene>
<comment type="similarity">
    <text evidence="2">Belongs to the UPF0291 family.</text>
</comment>
<evidence type="ECO:0000256" key="2">
    <source>
        <dbReference type="HAMAP-Rule" id="MF_01103"/>
    </source>
</evidence>
<dbReference type="EMBL" id="AYYI01000003">
    <property type="protein sequence ID" value="KRN00134.1"/>
    <property type="molecule type" value="Genomic_DNA"/>
</dbReference>
<evidence type="ECO:0000256" key="1">
    <source>
        <dbReference type="ARBA" id="ARBA00022490"/>
    </source>
</evidence>
<proteinExistence type="inferred from homology"/>
<dbReference type="AlphaFoldDB" id="A0A0R2D981"/>
<accession>A0A0R2D981</accession>
<dbReference type="GO" id="GO:0005737">
    <property type="term" value="C:cytoplasm"/>
    <property type="evidence" value="ECO:0007669"/>
    <property type="project" value="UniProtKB-SubCell"/>
</dbReference>
<dbReference type="Proteomes" id="UP000051638">
    <property type="component" value="Unassembled WGS sequence"/>
</dbReference>
<evidence type="ECO:0000313" key="4">
    <source>
        <dbReference type="Proteomes" id="UP000051638"/>
    </source>
</evidence>